<keyword evidence="1" id="KW-1133">Transmembrane helix</keyword>
<sequence length="65" mass="6830">MTEAIYSIAITISILGLLVLLACTAKDRSAIARTIGDIAAEVCVEGDSVSVCLKKCETEASRRGE</sequence>
<dbReference type="EMBL" id="LAZR01003674">
    <property type="protein sequence ID" value="KKN15819.1"/>
    <property type="molecule type" value="Genomic_DNA"/>
</dbReference>
<evidence type="ECO:0000313" key="2">
    <source>
        <dbReference type="EMBL" id="KKN15819.1"/>
    </source>
</evidence>
<keyword evidence="1" id="KW-0472">Membrane</keyword>
<accession>A0A0F9NCW9</accession>
<gene>
    <name evidence="2" type="ORF">LCGC14_0982110</name>
</gene>
<name>A0A0F9NCW9_9ZZZZ</name>
<protein>
    <submittedName>
        <fullName evidence="2">Uncharacterized protein</fullName>
    </submittedName>
</protein>
<proteinExistence type="predicted"/>
<evidence type="ECO:0000256" key="1">
    <source>
        <dbReference type="SAM" id="Phobius"/>
    </source>
</evidence>
<reference evidence="2" key="1">
    <citation type="journal article" date="2015" name="Nature">
        <title>Complex archaea that bridge the gap between prokaryotes and eukaryotes.</title>
        <authorList>
            <person name="Spang A."/>
            <person name="Saw J.H."/>
            <person name="Jorgensen S.L."/>
            <person name="Zaremba-Niedzwiedzka K."/>
            <person name="Martijn J."/>
            <person name="Lind A.E."/>
            <person name="van Eijk R."/>
            <person name="Schleper C."/>
            <person name="Guy L."/>
            <person name="Ettema T.J."/>
        </authorList>
    </citation>
    <scope>NUCLEOTIDE SEQUENCE</scope>
</reference>
<organism evidence="2">
    <name type="scientific">marine sediment metagenome</name>
    <dbReference type="NCBI Taxonomy" id="412755"/>
    <lineage>
        <taxon>unclassified sequences</taxon>
        <taxon>metagenomes</taxon>
        <taxon>ecological metagenomes</taxon>
    </lineage>
</organism>
<comment type="caution">
    <text evidence="2">The sequence shown here is derived from an EMBL/GenBank/DDBJ whole genome shotgun (WGS) entry which is preliminary data.</text>
</comment>
<feature type="transmembrane region" description="Helical" evidence="1">
    <location>
        <begin position="6"/>
        <end position="25"/>
    </location>
</feature>
<dbReference type="AlphaFoldDB" id="A0A0F9NCW9"/>
<keyword evidence="1" id="KW-0812">Transmembrane</keyword>